<reference evidence="4" key="1">
    <citation type="submission" date="2016-10" db="EMBL/GenBank/DDBJ databases">
        <authorList>
            <person name="Varghese N."/>
            <person name="Submissions S."/>
        </authorList>
    </citation>
    <scope>NUCLEOTIDE SEQUENCE [LARGE SCALE GENOMIC DNA]</scope>
    <source>
        <strain evidence="4">CGMCC 1.11022</strain>
    </source>
</reference>
<keyword evidence="4" id="KW-1185">Reference proteome</keyword>
<evidence type="ECO:0000313" key="4">
    <source>
        <dbReference type="Proteomes" id="UP000198894"/>
    </source>
</evidence>
<protein>
    <submittedName>
        <fullName evidence="3">Uncharacterized protein</fullName>
    </submittedName>
</protein>
<feature type="signal peptide" evidence="2">
    <location>
        <begin position="1"/>
        <end position="20"/>
    </location>
</feature>
<sequence>MLKIVLATATLLFASGMAFAGSDHYGSDYSHGSFYPKTGDHSMASDNGYALDPSGTASVDTTDSAPTSAGKSIFDKPAPGYGQGMWGSR</sequence>
<evidence type="ECO:0000256" key="2">
    <source>
        <dbReference type="SAM" id="SignalP"/>
    </source>
</evidence>
<organism evidence="3 4">
    <name type="scientific">Mesorhizobium muleiense</name>
    <dbReference type="NCBI Taxonomy" id="1004279"/>
    <lineage>
        <taxon>Bacteria</taxon>
        <taxon>Pseudomonadati</taxon>
        <taxon>Pseudomonadota</taxon>
        <taxon>Alphaproteobacteria</taxon>
        <taxon>Hyphomicrobiales</taxon>
        <taxon>Phyllobacteriaceae</taxon>
        <taxon>Mesorhizobium</taxon>
    </lineage>
</organism>
<keyword evidence="2" id="KW-0732">Signal</keyword>
<accession>A0A1G8HG30</accession>
<name>A0A1G8HG30_9HYPH</name>
<evidence type="ECO:0000256" key="1">
    <source>
        <dbReference type="SAM" id="MobiDB-lite"/>
    </source>
</evidence>
<dbReference type="EMBL" id="FNEE01000001">
    <property type="protein sequence ID" value="SDI05569.1"/>
    <property type="molecule type" value="Genomic_DNA"/>
</dbReference>
<feature type="compositionally biased region" description="Polar residues" evidence="1">
    <location>
        <begin position="55"/>
        <end position="70"/>
    </location>
</feature>
<proteinExistence type="predicted"/>
<feature type="region of interest" description="Disordered" evidence="1">
    <location>
        <begin position="46"/>
        <end position="89"/>
    </location>
</feature>
<dbReference type="RefSeq" id="WP_091589880.1">
    <property type="nucleotide sequence ID" value="NZ_FNEE01000001.1"/>
</dbReference>
<gene>
    <name evidence="3" type="ORF">SAMN05428953_10149</name>
</gene>
<feature type="chain" id="PRO_5011724344" evidence="2">
    <location>
        <begin position="21"/>
        <end position="89"/>
    </location>
</feature>
<dbReference type="AlphaFoldDB" id="A0A1G8HG30"/>
<evidence type="ECO:0000313" key="3">
    <source>
        <dbReference type="EMBL" id="SDI05569.1"/>
    </source>
</evidence>
<dbReference type="Proteomes" id="UP000198894">
    <property type="component" value="Unassembled WGS sequence"/>
</dbReference>